<keyword evidence="7 12" id="KW-0067">ATP-binding</keyword>
<evidence type="ECO:0000256" key="3">
    <source>
        <dbReference type="ARBA" id="ARBA00022705"/>
    </source>
</evidence>
<name>A0A1F8FH97_9BACT</name>
<dbReference type="GO" id="GO:1990077">
    <property type="term" value="C:primosome complex"/>
    <property type="evidence" value="ECO:0007669"/>
    <property type="project" value="UniProtKB-UniRule"/>
</dbReference>
<dbReference type="InterPro" id="IPR007693">
    <property type="entry name" value="DNA_helicase_DnaB-like_N"/>
</dbReference>
<dbReference type="GO" id="GO:0016887">
    <property type="term" value="F:ATP hydrolysis activity"/>
    <property type="evidence" value="ECO:0007669"/>
    <property type="project" value="RHEA"/>
</dbReference>
<keyword evidence="3 12" id="KW-0235">DNA replication</keyword>
<dbReference type="EMBL" id="MGJT01000017">
    <property type="protein sequence ID" value="OGN12502.1"/>
    <property type="molecule type" value="Genomic_DNA"/>
</dbReference>
<dbReference type="FunFam" id="1.10.860.10:FF:000001">
    <property type="entry name" value="Replicative DNA helicase"/>
    <property type="match status" value="1"/>
</dbReference>
<dbReference type="GO" id="GO:0006269">
    <property type="term" value="P:DNA replication, synthesis of primer"/>
    <property type="evidence" value="ECO:0007669"/>
    <property type="project" value="UniProtKB-UniRule"/>
</dbReference>
<dbReference type="Proteomes" id="UP000178197">
    <property type="component" value="Unassembled WGS sequence"/>
</dbReference>
<evidence type="ECO:0000256" key="5">
    <source>
        <dbReference type="ARBA" id="ARBA00022801"/>
    </source>
</evidence>
<gene>
    <name evidence="15" type="ORF">A3C71_01890</name>
</gene>
<keyword evidence="8 12" id="KW-0238">DNA-binding</keyword>
<evidence type="ECO:0000313" key="15">
    <source>
        <dbReference type="EMBL" id="OGN12502.1"/>
    </source>
</evidence>
<evidence type="ECO:0000256" key="12">
    <source>
        <dbReference type="RuleBase" id="RU362085"/>
    </source>
</evidence>
<dbReference type="InterPro" id="IPR003593">
    <property type="entry name" value="AAA+_ATPase"/>
</dbReference>
<keyword evidence="13" id="KW-0175">Coiled coil</keyword>
<dbReference type="Pfam" id="PF00772">
    <property type="entry name" value="DnaB"/>
    <property type="match status" value="1"/>
</dbReference>
<dbReference type="InterPro" id="IPR036185">
    <property type="entry name" value="DNA_heli_DnaB-like_N_sf"/>
</dbReference>
<dbReference type="InterPro" id="IPR007694">
    <property type="entry name" value="DNA_helicase_DnaB-like_C"/>
</dbReference>
<evidence type="ECO:0000256" key="11">
    <source>
        <dbReference type="NCBIfam" id="TIGR00665"/>
    </source>
</evidence>
<keyword evidence="9" id="KW-0413">Isomerase</keyword>
<keyword evidence="5 12" id="KW-0378">Hydrolase</keyword>
<dbReference type="PANTHER" id="PTHR30153">
    <property type="entry name" value="REPLICATIVE DNA HELICASE DNAB"/>
    <property type="match status" value="1"/>
</dbReference>
<dbReference type="Pfam" id="PF03796">
    <property type="entry name" value="DnaB_C"/>
    <property type="match status" value="1"/>
</dbReference>
<dbReference type="GO" id="GO:0005829">
    <property type="term" value="C:cytosol"/>
    <property type="evidence" value="ECO:0007669"/>
    <property type="project" value="TreeGrafter"/>
</dbReference>
<evidence type="ECO:0000256" key="9">
    <source>
        <dbReference type="ARBA" id="ARBA00023235"/>
    </source>
</evidence>
<comment type="caution">
    <text evidence="15">The sequence shown here is derived from an EMBL/GenBank/DDBJ whole genome shotgun (WGS) entry which is preliminary data.</text>
</comment>
<comment type="similarity">
    <text evidence="1 12">Belongs to the helicase family. DnaB subfamily.</text>
</comment>
<evidence type="ECO:0000256" key="4">
    <source>
        <dbReference type="ARBA" id="ARBA00022741"/>
    </source>
</evidence>
<keyword evidence="6 12" id="KW-0347">Helicase</keyword>
<protein>
    <recommendedName>
        <fullName evidence="11 12">Replicative DNA helicase</fullName>
        <ecNumber evidence="11 12">5.6.2.3</ecNumber>
    </recommendedName>
</protein>
<evidence type="ECO:0000256" key="2">
    <source>
        <dbReference type="ARBA" id="ARBA00022515"/>
    </source>
</evidence>
<dbReference type="InterPro" id="IPR016136">
    <property type="entry name" value="DNA_helicase_N/primase_C"/>
</dbReference>
<feature type="coiled-coil region" evidence="13">
    <location>
        <begin position="132"/>
        <end position="159"/>
    </location>
</feature>
<keyword evidence="2 12" id="KW-0639">Primosome</keyword>
<dbReference type="AlphaFoldDB" id="A0A1F8FH97"/>
<accession>A0A1F8FH97</accession>
<dbReference type="Gene3D" id="1.10.860.10">
    <property type="entry name" value="DNAb Helicase, Chain A"/>
    <property type="match status" value="1"/>
</dbReference>
<comment type="function">
    <text evidence="12">The main replicative DNA helicase, it participates in initiation and elongation during chromosome replication. Travels ahead of the DNA replisome, separating dsDNA into templates for DNA synthesis. A processive ATP-dependent 5'-3' DNA helicase it has DNA-dependent ATPase activity.</text>
</comment>
<evidence type="ECO:0000256" key="7">
    <source>
        <dbReference type="ARBA" id="ARBA00022840"/>
    </source>
</evidence>
<dbReference type="PROSITE" id="PS51199">
    <property type="entry name" value="SF4_HELICASE"/>
    <property type="match status" value="1"/>
</dbReference>
<dbReference type="SMART" id="SM00382">
    <property type="entry name" value="AAA"/>
    <property type="match status" value="1"/>
</dbReference>
<evidence type="ECO:0000256" key="1">
    <source>
        <dbReference type="ARBA" id="ARBA00008428"/>
    </source>
</evidence>
<comment type="catalytic activity">
    <reaction evidence="10 12">
        <text>ATP + H2O = ADP + phosphate + H(+)</text>
        <dbReference type="Rhea" id="RHEA:13065"/>
        <dbReference type="ChEBI" id="CHEBI:15377"/>
        <dbReference type="ChEBI" id="CHEBI:15378"/>
        <dbReference type="ChEBI" id="CHEBI:30616"/>
        <dbReference type="ChEBI" id="CHEBI:43474"/>
        <dbReference type="ChEBI" id="CHEBI:456216"/>
        <dbReference type="EC" id="5.6.2.3"/>
    </reaction>
</comment>
<dbReference type="SUPFAM" id="SSF52540">
    <property type="entry name" value="P-loop containing nucleoside triphosphate hydrolases"/>
    <property type="match status" value="1"/>
</dbReference>
<dbReference type="EC" id="5.6.2.3" evidence="11 12"/>
<feature type="domain" description="SF4 helicase" evidence="14">
    <location>
        <begin position="186"/>
        <end position="455"/>
    </location>
</feature>
<dbReference type="GO" id="GO:0003677">
    <property type="term" value="F:DNA binding"/>
    <property type="evidence" value="ECO:0007669"/>
    <property type="project" value="UniProtKB-UniRule"/>
</dbReference>
<dbReference type="PANTHER" id="PTHR30153:SF2">
    <property type="entry name" value="REPLICATIVE DNA HELICASE"/>
    <property type="match status" value="1"/>
</dbReference>
<dbReference type="CDD" id="cd00984">
    <property type="entry name" value="DnaB_C"/>
    <property type="match status" value="1"/>
</dbReference>
<keyword evidence="4 12" id="KW-0547">Nucleotide-binding</keyword>
<sequence length="455" mass="50842">MPPQKTSQVFNNNQLPPQNIEAEKSTLGSVLLDKESINRIIDFLRPEDFYGRAHQLIFTGMIALFEKREPIDLLSLSNKLEEMGQLEAIGGTGYLTSLVNTVPTSSHVLHYAKIVERKKILRDLIDSAHHIIGLSNQEEEEIEQILDQAEQKLFSISQKSSQSSFAHIGGPMIKEAFDRLDRLHKGDGKLRGQATGFYDLDGYLAGLQKSDLIVLAARPSLGKTTLALDIAKHVAQHEKAPVGICSIEMAKEQIVDRLIAAEANINLWKLRTGRLSSEGEGNDFERIAIALDRLAQTPIFIDDTPSPTILQIRTMARRLQAEHGLELLVIDYLQLIHPTHSTDNEVQQITEISRGLKALAKELNIPILALSQLSRSPEMRTDQRPKLSDLRSSGSIEQDADVVLLIYREDKVKKDTEKKGIAEIMIEKHRNGPTGKVELFFDEDSVSFKNLAKGI</sequence>
<evidence type="ECO:0000256" key="6">
    <source>
        <dbReference type="ARBA" id="ARBA00022806"/>
    </source>
</evidence>
<dbReference type="InterPro" id="IPR007692">
    <property type="entry name" value="DNA_helicase_DnaB"/>
</dbReference>
<evidence type="ECO:0000259" key="14">
    <source>
        <dbReference type="PROSITE" id="PS51199"/>
    </source>
</evidence>
<dbReference type="Gene3D" id="3.40.50.300">
    <property type="entry name" value="P-loop containing nucleotide triphosphate hydrolases"/>
    <property type="match status" value="1"/>
</dbReference>
<dbReference type="GO" id="GO:0005524">
    <property type="term" value="F:ATP binding"/>
    <property type="evidence" value="ECO:0007669"/>
    <property type="project" value="UniProtKB-UniRule"/>
</dbReference>
<dbReference type="GO" id="GO:0043139">
    <property type="term" value="F:5'-3' DNA helicase activity"/>
    <property type="evidence" value="ECO:0007669"/>
    <property type="project" value="UniProtKB-EC"/>
</dbReference>
<organism evidence="15 16">
    <name type="scientific">Candidatus Yanofskybacteria bacterium RIFCSPHIGHO2_02_FULL_43_15c</name>
    <dbReference type="NCBI Taxonomy" id="1802679"/>
    <lineage>
        <taxon>Bacteria</taxon>
        <taxon>Candidatus Yanofskyibacteriota</taxon>
    </lineage>
</organism>
<evidence type="ECO:0000256" key="13">
    <source>
        <dbReference type="SAM" id="Coils"/>
    </source>
</evidence>
<evidence type="ECO:0000313" key="16">
    <source>
        <dbReference type="Proteomes" id="UP000178197"/>
    </source>
</evidence>
<dbReference type="NCBIfam" id="TIGR00665">
    <property type="entry name" value="DnaB"/>
    <property type="match status" value="1"/>
</dbReference>
<evidence type="ECO:0000256" key="10">
    <source>
        <dbReference type="ARBA" id="ARBA00048954"/>
    </source>
</evidence>
<dbReference type="InterPro" id="IPR027417">
    <property type="entry name" value="P-loop_NTPase"/>
</dbReference>
<evidence type="ECO:0000256" key="8">
    <source>
        <dbReference type="ARBA" id="ARBA00023125"/>
    </source>
</evidence>
<dbReference type="SUPFAM" id="SSF48024">
    <property type="entry name" value="N-terminal domain of DnaB helicase"/>
    <property type="match status" value="1"/>
</dbReference>
<reference evidence="15 16" key="1">
    <citation type="journal article" date="2016" name="Nat. Commun.">
        <title>Thousands of microbial genomes shed light on interconnected biogeochemical processes in an aquifer system.</title>
        <authorList>
            <person name="Anantharaman K."/>
            <person name="Brown C.T."/>
            <person name="Hug L.A."/>
            <person name="Sharon I."/>
            <person name="Castelle C.J."/>
            <person name="Probst A.J."/>
            <person name="Thomas B.C."/>
            <person name="Singh A."/>
            <person name="Wilkins M.J."/>
            <person name="Karaoz U."/>
            <person name="Brodie E.L."/>
            <person name="Williams K.H."/>
            <person name="Hubbard S.S."/>
            <person name="Banfield J.F."/>
        </authorList>
    </citation>
    <scope>NUCLEOTIDE SEQUENCE [LARGE SCALE GENOMIC DNA]</scope>
</reference>
<proteinExistence type="inferred from homology"/>